<dbReference type="GO" id="GO:0016746">
    <property type="term" value="F:acyltransferase activity"/>
    <property type="evidence" value="ECO:0007669"/>
    <property type="project" value="UniProtKB-KW"/>
</dbReference>
<dbReference type="GO" id="GO:0044550">
    <property type="term" value="P:secondary metabolite biosynthetic process"/>
    <property type="evidence" value="ECO:0007669"/>
    <property type="project" value="TreeGrafter"/>
</dbReference>
<evidence type="ECO:0000259" key="3">
    <source>
        <dbReference type="Pfam" id="PF08541"/>
    </source>
</evidence>
<organism evidence="4 5">
    <name type="scientific">Candidatus Kaiserbacteria bacterium RIFCSPLOWO2_01_FULL_53_17</name>
    <dbReference type="NCBI Taxonomy" id="1798511"/>
    <lineage>
        <taxon>Bacteria</taxon>
        <taxon>Candidatus Kaiseribacteriota</taxon>
    </lineage>
</organism>
<gene>
    <name evidence="4" type="ORF">A3A38_04955</name>
</gene>
<dbReference type="Gene3D" id="3.40.47.10">
    <property type="match status" value="1"/>
</dbReference>
<dbReference type="Pfam" id="PF08541">
    <property type="entry name" value="ACP_syn_III_C"/>
    <property type="match status" value="1"/>
</dbReference>
<dbReference type="PANTHER" id="PTHR34069:SF2">
    <property type="entry name" value="BETA-KETOACYL-[ACYL-CARRIER-PROTEIN] SYNTHASE III"/>
    <property type="match status" value="1"/>
</dbReference>
<protein>
    <recommendedName>
        <fullName evidence="3">Beta-ketoacyl-[acyl-carrier-protein] synthase III C-terminal domain-containing protein</fullName>
    </recommendedName>
</protein>
<keyword evidence="2" id="KW-0012">Acyltransferase</keyword>
<dbReference type="AlphaFoldDB" id="A0A1F6EGT7"/>
<sequence>MSTNPLSILGTGGYTLPVVGNEALLSFLGSSHDSAWLVEKTGIQGHSLNLDCSTGKKRVPEDGWDYALKAARETMDAAGVSAHAIDHLCLSTCTPRNVHFMADALALHSALGLRPTAVIDQVDGGCGGLAKAFQTAEAHARGNPDWTALIIGANDVSSFLTANLDQYRRVPGALLSLEVFSDGAGALVLGPGKDRHALVRTYCAVDGNHTLVKYKGGGTAYPTNADTLDSHVYVMDGRDVMAQFRPAMGRTISNLCYDLKISSDAVSRWYLHQANFRLIQGFAKDQGISMDRIAHNVDSIGNTVNASTLLLLHDDLKNGGLPPSPVVFAVVGAGMMEGGAVFMPPVSQ</sequence>
<dbReference type="InterPro" id="IPR016039">
    <property type="entry name" value="Thiolase-like"/>
</dbReference>
<name>A0A1F6EGT7_9BACT</name>
<dbReference type="Proteomes" id="UP000177306">
    <property type="component" value="Unassembled WGS sequence"/>
</dbReference>
<evidence type="ECO:0000256" key="2">
    <source>
        <dbReference type="ARBA" id="ARBA00023315"/>
    </source>
</evidence>
<feature type="domain" description="Beta-ketoacyl-[acyl-carrier-protein] synthase III C-terminal" evidence="3">
    <location>
        <begin position="260"/>
        <end position="342"/>
    </location>
</feature>
<evidence type="ECO:0000313" key="5">
    <source>
        <dbReference type="Proteomes" id="UP000177306"/>
    </source>
</evidence>
<dbReference type="InterPro" id="IPR013747">
    <property type="entry name" value="ACP_syn_III_C"/>
</dbReference>
<dbReference type="PANTHER" id="PTHR34069">
    <property type="entry name" value="3-OXOACYL-[ACYL-CARRIER-PROTEIN] SYNTHASE 3"/>
    <property type="match status" value="1"/>
</dbReference>
<evidence type="ECO:0000256" key="1">
    <source>
        <dbReference type="ARBA" id="ARBA00022679"/>
    </source>
</evidence>
<reference evidence="4 5" key="1">
    <citation type="journal article" date="2016" name="Nat. Commun.">
        <title>Thousands of microbial genomes shed light on interconnected biogeochemical processes in an aquifer system.</title>
        <authorList>
            <person name="Anantharaman K."/>
            <person name="Brown C.T."/>
            <person name="Hug L.A."/>
            <person name="Sharon I."/>
            <person name="Castelle C.J."/>
            <person name="Probst A.J."/>
            <person name="Thomas B.C."/>
            <person name="Singh A."/>
            <person name="Wilkins M.J."/>
            <person name="Karaoz U."/>
            <person name="Brodie E.L."/>
            <person name="Williams K.H."/>
            <person name="Hubbard S.S."/>
            <person name="Banfield J.F."/>
        </authorList>
    </citation>
    <scope>NUCLEOTIDE SEQUENCE [LARGE SCALE GENOMIC DNA]</scope>
</reference>
<keyword evidence="1" id="KW-0808">Transferase</keyword>
<proteinExistence type="predicted"/>
<evidence type="ECO:0000313" key="4">
    <source>
        <dbReference type="EMBL" id="OGG72874.1"/>
    </source>
</evidence>
<dbReference type="SUPFAM" id="SSF53901">
    <property type="entry name" value="Thiolase-like"/>
    <property type="match status" value="1"/>
</dbReference>
<comment type="caution">
    <text evidence="4">The sequence shown here is derived from an EMBL/GenBank/DDBJ whole genome shotgun (WGS) entry which is preliminary data.</text>
</comment>
<dbReference type="EMBL" id="MFLY01000026">
    <property type="protein sequence ID" value="OGG72874.1"/>
    <property type="molecule type" value="Genomic_DNA"/>
</dbReference>
<accession>A0A1F6EGT7</accession>